<sequence>MPPLTEALGIPGAHAVSLLDPDGPRVLWWAGETAPTEQEAAAAVTLAAASAGLVLLDGKGSDELGDILLTSADAFHVVRLVGEEAPLVAHLTLRRAGANLAMARREFGALIKSYAQEVVRPQPALPTTSLDIDLTPRDLGGGTVDLSASLTGPAGFRSAGFSPDFAPSSPEAAGGDSPADLPRRHRLEKSEPDESSDLLDLLGRPYVTDDDVLDRVLVALRSL</sequence>
<evidence type="ECO:0008006" key="4">
    <source>
        <dbReference type="Google" id="ProtNLM"/>
    </source>
</evidence>
<feature type="region of interest" description="Disordered" evidence="1">
    <location>
        <begin position="159"/>
        <end position="197"/>
    </location>
</feature>
<dbReference type="RefSeq" id="WP_267561555.1">
    <property type="nucleotide sequence ID" value="NZ_JAPNTZ010000002.1"/>
</dbReference>
<organism evidence="2 3">
    <name type="scientific">Paractinoplanes pyxinae</name>
    <dbReference type="NCBI Taxonomy" id="2997416"/>
    <lineage>
        <taxon>Bacteria</taxon>
        <taxon>Bacillati</taxon>
        <taxon>Actinomycetota</taxon>
        <taxon>Actinomycetes</taxon>
        <taxon>Micromonosporales</taxon>
        <taxon>Micromonosporaceae</taxon>
        <taxon>Paractinoplanes</taxon>
    </lineage>
</organism>
<dbReference type="Gene3D" id="3.30.450.30">
    <property type="entry name" value="Dynein light chain 2a, cytoplasmic"/>
    <property type="match status" value="1"/>
</dbReference>
<reference evidence="2" key="1">
    <citation type="submission" date="2022-11" db="EMBL/GenBank/DDBJ databases">
        <authorList>
            <person name="Somphong A."/>
            <person name="Phongsopitanun W."/>
        </authorList>
    </citation>
    <scope>NUCLEOTIDE SEQUENCE</scope>
    <source>
        <strain evidence="2">Pm04-4</strain>
    </source>
</reference>
<dbReference type="EMBL" id="JAPNTZ010000002">
    <property type="protein sequence ID" value="MCY1137606.1"/>
    <property type="molecule type" value="Genomic_DNA"/>
</dbReference>
<proteinExistence type="predicted"/>
<gene>
    <name evidence="2" type="ORF">OWR29_06300</name>
</gene>
<evidence type="ECO:0000313" key="3">
    <source>
        <dbReference type="Proteomes" id="UP001151002"/>
    </source>
</evidence>
<accession>A0ABT4ATP1</accession>
<name>A0ABT4ATP1_9ACTN</name>
<comment type="caution">
    <text evidence="2">The sequence shown here is derived from an EMBL/GenBank/DDBJ whole genome shotgun (WGS) entry which is preliminary data.</text>
</comment>
<dbReference type="Proteomes" id="UP001151002">
    <property type="component" value="Unassembled WGS sequence"/>
</dbReference>
<evidence type="ECO:0000256" key="1">
    <source>
        <dbReference type="SAM" id="MobiDB-lite"/>
    </source>
</evidence>
<keyword evidence="3" id="KW-1185">Reference proteome</keyword>
<evidence type="ECO:0000313" key="2">
    <source>
        <dbReference type="EMBL" id="MCY1137606.1"/>
    </source>
</evidence>
<protein>
    <recommendedName>
        <fullName evidence="4">Roadblock/LAMTOR2 domain-containing protein</fullName>
    </recommendedName>
</protein>